<proteinExistence type="predicted"/>
<comment type="caution">
    <text evidence="1">The sequence shown here is derived from an EMBL/GenBank/DDBJ whole genome shotgun (WGS) entry which is preliminary data.</text>
</comment>
<reference evidence="1" key="1">
    <citation type="journal article" date="2020" name="mSystems">
        <title>Genome- and Community-Level Interaction Insights into Carbon Utilization and Element Cycling Functions of Hydrothermarchaeota in Hydrothermal Sediment.</title>
        <authorList>
            <person name="Zhou Z."/>
            <person name="Liu Y."/>
            <person name="Xu W."/>
            <person name="Pan J."/>
            <person name="Luo Z.H."/>
            <person name="Li M."/>
        </authorList>
    </citation>
    <scope>NUCLEOTIDE SEQUENCE [LARGE SCALE GENOMIC DNA]</scope>
    <source>
        <strain evidence="1">SpSt-258</strain>
    </source>
</reference>
<dbReference type="InterPro" id="IPR012334">
    <property type="entry name" value="Pectin_lyas_fold"/>
</dbReference>
<dbReference type="SMART" id="SM00710">
    <property type="entry name" value="PbH1"/>
    <property type="match status" value="5"/>
</dbReference>
<dbReference type="NCBIfam" id="TIGR03804">
    <property type="entry name" value="para_beta_helix"/>
    <property type="match status" value="1"/>
</dbReference>
<dbReference type="InterPro" id="IPR006626">
    <property type="entry name" value="PbH1"/>
</dbReference>
<organism evidence="1">
    <name type="scientific">candidate division WOR-3 bacterium</name>
    <dbReference type="NCBI Taxonomy" id="2052148"/>
    <lineage>
        <taxon>Bacteria</taxon>
        <taxon>Bacteria division WOR-3</taxon>
    </lineage>
</organism>
<dbReference type="EMBL" id="DSKY01000009">
    <property type="protein sequence ID" value="HDY58537.1"/>
    <property type="molecule type" value="Genomic_DNA"/>
</dbReference>
<name>A0A7V0Z4P0_UNCW3</name>
<accession>A0A7V0Z4P0</accession>
<gene>
    <name evidence="1" type="ORF">ENP86_03175</name>
</gene>
<dbReference type="InterPro" id="IPR011050">
    <property type="entry name" value="Pectin_lyase_fold/virulence"/>
</dbReference>
<evidence type="ECO:0008006" key="2">
    <source>
        <dbReference type="Google" id="ProtNLM"/>
    </source>
</evidence>
<evidence type="ECO:0000313" key="1">
    <source>
        <dbReference type="EMBL" id="HDY58537.1"/>
    </source>
</evidence>
<dbReference type="InterPro" id="IPR022441">
    <property type="entry name" value="Para_beta_helix_rpt-2"/>
</dbReference>
<dbReference type="Gene3D" id="2.160.20.10">
    <property type="entry name" value="Single-stranded right-handed beta-helix, Pectin lyase-like"/>
    <property type="match status" value="1"/>
</dbReference>
<dbReference type="AlphaFoldDB" id="A0A7V0Z4P0"/>
<dbReference type="SUPFAM" id="SSF51126">
    <property type="entry name" value="Pectin lyase-like"/>
    <property type="match status" value="1"/>
</dbReference>
<protein>
    <recommendedName>
        <fullName evidence="2">Right handed beta helix domain-containing protein</fullName>
    </recommendedName>
</protein>
<sequence length="389" mass="41315">MASGTCTITATADDVSGTATLTVTSGPTHHGGAITADETWYPSANPHIIDDNVSVENNATLTIKPGCIVKFEPGTELYAGYYTPGATIANGTADSTILFTSNVATPLQGDWHNVGLYDYAMNTSSFSYCVFEYGGGSTSWPGEFYTEGITFVKISNCTFRNSGNYGVYLWNDAGFNTFTNNTVTSCASYPLHINAEYVRTIGTGNTLTENTINAVEVTGGTIHTSGTWVNPGVPYVITGDIDIGDNATNPVITIASGNTIKFQPDVEMYAGYYESGGLIADGTSGRIRFTSNVASPSPGDWYNIGFYDNTIDASSKLINCTIEYGGGSTSWPGNVYIQNAVPEVSGDSIGHSGNWGIYLNGTQYPNPNDLLNNNTFYDCPSGSVRVPPK</sequence>